<dbReference type="Pfam" id="PF13847">
    <property type="entry name" value="Methyltransf_31"/>
    <property type="match status" value="1"/>
</dbReference>
<dbReference type="InterPro" id="IPR025714">
    <property type="entry name" value="Methyltranfer_dom"/>
</dbReference>
<sequence length="187" mass="20785">MKKTHRHNWLTYRMELCVIRLRDLIRPPAKVLTDVGVQSGMTVLDFGCGPGGFSLAAAQIVGCNGVVYAVDVQPAALESVRRGAARRRIDNLRPLLGDEISQVPSASVDMVLLYDVLHIDPDPASPRALLETIHRVLKPDGVLSVRDHHLEERPIVTHVTDGGLFRPTEHNRWAFQFEKIATTETNP</sequence>
<dbReference type="EC" id="2.1.1.-" evidence="2"/>
<evidence type="ECO:0000313" key="3">
    <source>
        <dbReference type="Proteomes" id="UP001431776"/>
    </source>
</evidence>
<keyword evidence="3" id="KW-1185">Reference proteome</keyword>
<comment type="caution">
    <text evidence="2">The sequence shown here is derived from an EMBL/GenBank/DDBJ whole genome shotgun (WGS) entry which is preliminary data.</text>
</comment>
<dbReference type="GO" id="GO:0032259">
    <property type="term" value="P:methylation"/>
    <property type="evidence" value="ECO:0007669"/>
    <property type="project" value="UniProtKB-KW"/>
</dbReference>
<proteinExistence type="predicted"/>
<keyword evidence="2" id="KW-0808">Transferase</keyword>
<dbReference type="CDD" id="cd02440">
    <property type="entry name" value="AdoMet_MTases"/>
    <property type="match status" value="1"/>
</dbReference>
<reference evidence="2" key="1">
    <citation type="submission" date="2023-05" db="EMBL/GenBank/DDBJ databases">
        <title>Anaerotaeda fermentans gen. nov., sp. nov., a novel anaerobic planctomycete of the new family within the order Sedimentisphaerales isolated from Taman Peninsula, Russia.</title>
        <authorList>
            <person name="Khomyakova M.A."/>
            <person name="Merkel A.Y."/>
            <person name="Slobodkin A.I."/>
        </authorList>
    </citation>
    <scope>NUCLEOTIDE SEQUENCE</scope>
    <source>
        <strain evidence="2">M17dextr</strain>
    </source>
</reference>
<accession>A0AAW6TY34</accession>
<evidence type="ECO:0000313" key="2">
    <source>
        <dbReference type="EMBL" id="MDI6449292.1"/>
    </source>
</evidence>
<dbReference type="RefSeq" id="WP_349244698.1">
    <property type="nucleotide sequence ID" value="NZ_JASCXX010000009.1"/>
</dbReference>
<feature type="domain" description="Methyltransferase" evidence="1">
    <location>
        <begin position="39"/>
        <end position="153"/>
    </location>
</feature>
<dbReference type="PANTHER" id="PTHR43861">
    <property type="entry name" value="TRANS-ACONITATE 2-METHYLTRANSFERASE-RELATED"/>
    <property type="match status" value="1"/>
</dbReference>
<dbReference type="InterPro" id="IPR029063">
    <property type="entry name" value="SAM-dependent_MTases_sf"/>
</dbReference>
<evidence type="ECO:0000259" key="1">
    <source>
        <dbReference type="Pfam" id="PF13847"/>
    </source>
</evidence>
<dbReference type="Gene3D" id="3.40.50.150">
    <property type="entry name" value="Vaccinia Virus protein VP39"/>
    <property type="match status" value="1"/>
</dbReference>
<dbReference type="AlphaFoldDB" id="A0AAW6TY34"/>
<dbReference type="Proteomes" id="UP001431776">
    <property type="component" value="Unassembled WGS sequence"/>
</dbReference>
<keyword evidence="2" id="KW-0489">Methyltransferase</keyword>
<protein>
    <submittedName>
        <fullName evidence="2">Class I SAM-dependent methyltransferase</fullName>
        <ecNumber evidence="2">2.1.1.-</ecNumber>
    </submittedName>
</protein>
<dbReference type="GO" id="GO:0008168">
    <property type="term" value="F:methyltransferase activity"/>
    <property type="evidence" value="ECO:0007669"/>
    <property type="project" value="UniProtKB-KW"/>
</dbReference>
<dbReference type="SUPFAM" id="SSF53335">
    <property type="entry name" value="S-adenosyl-L-methionine-dependent methyltransferases"/>
    <property type="match status" value="1"/>
</dbReference>
<dbReference type="EMBL" id="JASCXX010000009">
    <property type="protein sequence ID" value="MDI6449292.1"/>
    <property type="molecule type" value="Genomic_DNA"/>
</dbReference>
<gene>
    <name evidence="2" type="ORF">QJ522_09585</name>
</gene>
<organism evidence="2 3">
    <name type="scientific">Anaerobaca lacustris</name>
    <dbReference type="NCBI Taxonomy" id="3044600"/>
    <lineage>
        <taxon>Bacteria</taxon>
        <taxon>Pseudomonadati</taxon>
        <taxon>Planctomycetota</taxon>
        <taxon>Phycisphaerae</taxon>
        <taxon>Sedimentisphaerales</taxon>
        <taxon>Anaerobacaceae</taxon>
        <taxon>Anaerobaca</taxon>
    </lineage>
</organism>
<name>A0AAW6TY34_9BACT</name>